<feature type="compositionally biased region" description="Polar residues" evidence="1">
    <location>
        <begin position="47"/>
        <end position="57"/>
    </location>
</feature>
<dbReference type="Proteomes" id="UP001362999">
    <property type="component" value="Unassembled WGS sequence"/>
</dbReference>
<sequence>MGTIERRRKEVGTSVRRERHGNGNEKPREDEISSPLRIRVLDPTPSPSTITAASLSVRQQRRRRRRSRRRCIASTPPHQQTNSSSSSPTPTPTLFLLPHRLSPNVLFLGASFQNLASPSLETCPIRRHVFAHMRMARRRMKRKLHGVAGGMSRVEGGMVRRVAKNFLQPPLYGREGEEVEEEGAEDEVQSAEGGDEKLARSGGGNIDIKEKGGEGTDAKLVWLVVSVALPPWCANVWRARWLVPIAPKPPKDTYQRRRWYRAVRRRVQKPETGIEFKWMSSGIAATQTAVGKRAGWWRGKALARSSILLQCIPIWSQILKGGEVMGPPFCPLRGGESSAAIFAGVKYLRANEAVDCISRFSLFFPLSPAVMELENDFQEAFTDLDAILAGRSRTTLNVSGGIGGHGGRGGQEGGAGGNGKGPTFNFSRAEGWIVHVNERNPREISLCDINLQREVYLVNSQVNSRRGERNFVRRYCTAEVKDRKQMTVVFYEGEHAVEVEFKEDVTEYMRFRHPSFLQLYGTLHSENVHASIFYDDLIPWSDIESLCQQYPMLPCYVYAYAAAEFEAANDYMRDIFDTRLRVGYAVFLRHSTGRLCIDIEGDDDKAPWFLSAFEQIFPISPLPSIDREVIINALTVEQYHIICHFAFGDLFFIDETESPLTTTVHLGAVYRKAAGHHNFGSPLAIAPTLDTDNYFPQALAWHLKVAPHVMESGWNRLTVSDLLCHPEIGVMELLDPQVHSSLWLSQADHILNCLGSDFEFFDADDYGKLTVCLLDSIEFRLYLGRDHESFRQTHWHSFDGFLFLCPPKSFKVGPGSFRCPDCIGYWSLDPSGLDQLSAEQAAELGFPAISVSILGEGRYWSETVYAGLRQFHQGKGFNPDSQDLARHLGVPLYELYSDYEKSLNFDGGEAHIEEVSSADTDQLGEKDEPGNLEIGEDEQCEGVSKSGDLRLDKLERSEDMIVSSSLKMLALIQLSLMLFNTVLALYGSL</sequence>
<evidence type="ECO:0000313" key="3">
    <source>
        <dbReference type="Proteomes" id="UP001362999"/>
    </source>
</evidence>
<keyword evidence="3" id="KW-1185">Reference proteome</keyword>
<evidence type="ECO:0000313" key="2">
    <source>
        <dbReference type="EMBL" id="KAK7029955.1"/>
    </source>
</evidence>
<feature type="compositionally biased region" description="Basic and acidic residues" evidence="1">
    <location>
        <begin position="20"/>
        <end position="31"/>
    </location>
</feature>
<organism evidence="2 3">
    <name type="scientific">Favolaschia claudopus</name>
    <dbReference type="NCBI Taxonomy" id="2862362"/>
    <lineage>
        <taxon>Eukaryota</taxon>
        <taxon>Fungi</taxon>
        <taxon>Dikarya</taxon>
        <taxon>Basidiomycota</taxon>
        <taxon>Agaricomycotina</taxon>
        <taxon>Agaricomycetes</taxon>
        <taxon>Agaricomycetidae</taxon>
        <taxon>Agaricales</taxon>
        <taxon>Marasmiineae</taxon>
        <taxon>Mycenaceae</taxon>
        <taxon>Favolaschia</taxon>
    </lineage>
</organism>
<gene>
    <name evidence="2" type="ORF">R3P38DRAFT_2775401</name>
</gene>
<dbReference type="AlphaFoldDB" id="A0AAW0BST3"/>
<feature type="compositionally biased region" description="Basic and acidic residues" evidence="1">
    <location>
        <begin position="1"/>
        <end position="11"/>
    </location>
</feature>
<protein>
    <submittedName>
        <fullName evidence="2">Uncharacterized protein</fullName>
    </submittedName>
</protein>
<feature type="compositionally biased region" description="Acidic residues" evidence="1">
    <location>
        <begin position="177"/>
        <end position="189"/>
    </location>
</feature>
<proteinExistence type="predicted"/>
<feature type="region of interest" description="Disordered" evidence="1">
    <location>
        <begin position="1"/>
        <end position="94"/>
    </location>
</feature>
<reference evidence="2 3" key="1">
    <citation type="journal article" date="2024" name="J Genomics">
        <title>Draft genome sequencing and assembly of Favolaschia claudopus CIRM-BRFM 2984 isolated from oak limbs.</title>
        <authorList>
            <person name="Navarro D."/>
            <person name="Drula E."/>
            <person name="Chaduli D."/>
            <person name="Cazenave R."/>
            <person name="Ahrendt S."/>
            <person name="Wang J."/>
            <person name="Lipzen A."/>
            <person name="Daum C."/>
            <person name="Barry K."/>
            <person name="Grigoriev I.V."/>
            <person name="Favel A."/>
            <person name="Rosso M.N."/>
            <person name="Martin F."/>
        </authorList>
    </citation>
    <scope>NUCLEOTIDE SEQUENCE [LARGE SCALE GENOMIC DNA]</scope>
    <source>
        <strain evidence="2 3">CIRM-BRFM 2984</strain>
    </source>
</reference>
<feature type="compositionally biased region" description="Low complexity" evidence="1">
    <location>
        <begin position="74"/>
        <end position="88"/>
    </location>
</feature>
<accession>A0AAW0BST3</accession>
<dbReference type="EMBL" id="JAWWNJ010000026">
    <property type="protein sequence ID" value="KAK7029955.1"/>
    <property type="molecule type" value="Genomic_DNA"/>
</dbReference>
<feature type="compositionally biased region" description="Gly residues" evidence="1">
    <location>
        <begin position="400"/>
        <end position="420"/>
    </location>
</feature>
<name>A0AAW0BST3_9AGAR</name>
<evidence type="ECO:0000256" key="1">
    <source>
        <dbReference type="SAM" id="MobiDB-lite"/>
    </source>
</evidence>
<feature type="region of interest" description="Disordered" evidence="1">
    <location>
        <begin position="399"/>
        <end position="421"/>
    </location>
</feature>
<feature type="region of interest" description="Disordered" evidence="1">
    <location>
        <begin position="173"/>
        <end position="210"/>
    </location>
</feature>
<feature type="compositionally biased region" description="Basic residues" evidence="1">
    <location>
        <begin position="59"/>
        <end position="71"/>
    </location>
</feature>
<comment type="caution">
    <text evidence="2">The sequence shown here is derived from an EMBL/GenBank/DDBJ whole genome shotgun (WGS) entry which is preliminary data.</text>
</comment>